<dbReference type="Gene3D" id="3.30.420.10">
    <property type="entry name" value="Ribonuclease H-like superfamily/Ribonuclease H"/>
    <property type="match status" value="1"/>
</dbReference>
<reference evidence="2 3" key="1">
    <citation type="submission" date="2023-03" db="EMBL/GenBank/DDBJ databases">
        <title>WGS of Gossypium arboreum.</title>
        <authorList>
            <person name="Yu D."/>
        </authorList>
    </citation>
    <scope>NUCLEOTIDE SEQUENCE [LARGE SCALE GENOMIC DNA]</scope>
    <source>
        <tissue evidence="2">Leaf</tissue>
    </source>
</reference>
<evidence type="ECO:0000313" key="2">
    <source>
        <dbReference type="EMBL" id="KAK5844950.1"/>
    </source>
</evidence>
<accession>A0ABR0R037</accession>
<dbReference type="Proteomes" id="UP001358586">
    <property type="component" value="Chromosome 1"/>
</dbReference>
<evidence type="ECO:0000313" key="3">
    <source>
        <dbReference type="Proteomes" id="UP001358586"/>
    </source>
</evidence>
<dbReference type="PROSITE" id="PS50994">
    <property type="entry name" value="INTEGRASE"/>
    <property type="match status" value="1"/>
</dbReference>
<gene>
    <name evidence="2" type="ORF">PVK06_001097</name>
</gene>
<sequence>MKNNEDGNFCNNGYDLDDGDDGLFDVEVSTLRYLIAKKEAKPRLIRWILLLQEFNIEIRDKKGCENLVADHLSWIKTPFDDVPIKDESPDESLFSTEAHYPWYADIVNLLTTGSLPTELARSVKDKLGWEARYYIWDDPYLWKHCSDQIIRRCVLETEVTSILTFCHTEACGGYFGPKRTAHKVLECRLYWPTIFHDAYNFLDYVSKWIEAKPTHNDNAKTVVEFLKRTIFSKLGTLRALISDRGTHFCNKVMEALLSKYGVHHRIATVYHPQTNGLAEISNREIKSILEKIDRPNRKDWSLRLKDVLWAYRMMYKGPIGMTLYRLVFGKACHLPVKLEHKAYWAIRQCNMELEPAGKARKFGGNS</sequence>
<name>A0ABR0R037_GOSAR</name>
<feature type="domain" description="Integrase catalytic" evidence="1">
    <location>
        <begin position="201"/>
        <end position="343"/>
    </location>
</feature>
<protein>
    <recommendedName>
        <fullName evidence="1">Integrase catalytic domain-containing protein</fullName>
    </recommendedName>
</protein>
<comment type="caution">
    <text evidence="2">The sequence shown here is derived from an EMBL/GenBank/DDBJ whole genome shotgun (WGS) entry which is preliminary data.</text>
</comment>
<dbReference type="EMBL" id="JARKNE010000001">
    <property type="protein sequence ID" value="KAK5844950.1"/>
    <property type="molecule type" value="Genomic_DNA"/>
</dbReference>
<dbReference type="InterPro" id="IPR001584">
    <property type="entry name" value="Integrase_cat-core"/>
</dbReference>
<dbReference type="InterPro" id="IPR036397">
    <property type="entry name" value="RNaseH_sf"/>
</dbReference>
<proteinExistence type="predicted"/>
<evidence type="ECO:0000259" key="1">
    <source>
        <dbReference type="PROSITE" id="PS50994"/>
    </source>
</evidence>
<dbReference type="InterPro" id="IPR052160">
    <property type="entry name" value="Gypsy_RT_Integrase-like"/>
</dbReference>
<dbReference type="SUPFAM" id="SSF53098">
    <property type="entry name" value="Ribonuclease H-like"/>
    <property type="match status" value="1"/>
</dbReference>
<keyword evidence="3" id="KW-1185">Reference proteome</keyword>
<dbReference type="PANTHER" id="PTHR47266">
    <property type="entry name" value="ENDONUCLEASE-RELATED"/>
    <property type="match status" value="1"/>
</dbReference>
<organism evidence="2 3">
    <name type="scientific">Gossypium arboreum</name>
    <name type="common">Tree cotton</name>
    <name type="synonym">Gossypium nanking</name>
    <dbReference type="NCBI Taxonomy" id="29729"/>
    <lineage>
        <taxon>Eukaryota</taxon>
        <taxon>Viridiplantae</taxon>
        <taxon>Streptophyta</taxon>
        <taxon>Embryophyta</taxon>
        <taxon>Tracheophyta</taxon>
        <taxon>Spermatophyta</taxon>
        <taxon>Magnoliopsida</taxon>
        <taxon>eudicotyledons</taxon>
        <taxon>Gunneridae</taxon>
        <taxon>Pentapetalae</taxon>
        <taxon>rosids</taxon>
        <taxon>malvids</taxon>
        <taxon>Malvales</taxon>
        <taxon>Malvaceae</taxon>
        <taxon>Malvoideae</taxon>
        <taxon>Gossypium</taxon>
    </lineage>
</organism>
<dbReference type="Pfam" id="PF00665">
    <property type="entry name" value="rve"/>
    <property type="match status" value="1"/>
</dbReference>
<dbReference type="InterPro" id="IPR012337">
    <property type="entry name" value="RNaseH-like_sf"/>
</dbReference>